<organism evidence="1 2">
    <name type="scientific">Pontibacter mangrovi</name>
    <dbReference type="NCBI Taxonomy" id="2589816"/>
    <lineage>
        <taxon>Bacteria</taxon>
        <taxon>Pseudomonadati</taxon>
        <taxon>Bacteroidota</taxon>
        <taxon>Cytophagia</taxon>
        <taxon>Cytophagales</taxon>
        <taxon>Hymenobacteraceae</taxon>
        <taxon>Pontibacter</taxon>
    </lineage>
</organism>
<comment type="caution">
    <text evidence="1">The sequence shown here is derived from an EMBL/GenBank/DDBJ whole genome shotgun (WGS) entry which is preliminary data.</text>
</comment>
<accession>A0A501W846</accession>
<dbReference type="EMBL" id="VFRQ01000003">
    <property type="protein sequence ID" value="TPE44715.1"/>
    <property type="molecule type" value="Genomic_DNA"/>
</dbReference>
<evidence type="ECO:0000313" key="1">
    <source>
        <dbReference type="EMBL" id="TPE44715.1"/>
    </source>
</evidence>
<dbReference type="SUPFAM" id="SSF101898">
    <property type="entry name" value="NHL repeat"/>
    <property type="match status" value="1"/>
</dbReference>
<name>A0A501W846_9BACT</name>
<evidence type="ECO:0000313" key="2">
    <source>
        <dbReference type="Proteomes" id="UP000316727"/>
    </source>
</evidence>
<reference evidence="1 2" key="1">
    <citation type="submission" date="2019-06" db="EMBL/GenBank/DDBJ databases">
        <title>A novel bacterium of genus Pontibacter, isolated from marine sediment.</title>
        <authorList>
            <person name="Huang H."/>
            <person name="Mo K."/>
            <person name="Hu Y."/>
        </authorList>
    </citation>
    <scope>NUCLEOTIDE SEQUENCE [LARGE SCALE GENOMIC DNA]</scope>
    <source>
        <strain evidence="1 2">HB172049</strain>
    </source>
</reference>
<protein>
    <recommendedName>
        <fullName evidence="3">PE-PGRS family protein</fullName>
    </recommendedName>
</protein>
<dbReference type="PROSITE" id="PS51257">
    <property type="entry name" value="PROKAR_LIPOPROTEIN"/>
    <property type="match status" value="1"/>
</dbReference>
<keyword evidence="2" id="KW-1185">Reference proteome</keyword>
<dbReference type="OrthoDB" id="9798438at2"/>
<dbReference type="RefSeq" id="WP_140620749.1">
    <property type="nucleotide sequence ID" value="NZ_VFRQ01000003.1"/>
</dbReference>
<gene>
    <name evidence="1" type="ORF">FJM65_06735</name>
</gene>
<dbReference type="AlphaFoldDB" id="A0A501W846"/>
<evidence type="ECO:0008006" key="3">
    <source>
        <dbReference type="Google" id="ProtNLM"/>
    </source>
</evidence>
<sequence>MLYKIFTVYVYFQTLFCGCGPDRRQGDFERPDFKYKLEKVARLGEQIQESSGLAHAPDSTYWTHGDGGTPAELYRFNLDGELLQTLPLELQNHDWEELAESKAQLYIGDFGNNLNNRQDLQIHILNKQNHTLSGTLYFSFEDQTAFPPDKHNQRFDLEAFFYYQDSLYLFTKSRGREKQLKLYTLPARPGTYVARLQESLPVSAMATAAALSPNQKRFAILGYGKVYFFEVQNGSINLSGKHYCLPVGKTGQAEAILYTSDNQLLITNENGKLFRLTLNR</sequence>
<dbReference type="Proteomes" id="UP000316727">
    <property type="component" value="Unassembled WGS sequence"/>
</dbReference>
<proteinExistence type="predicted"/>